<dbReference type="Pfam" id="PF03963">
    <property type="entry name" value="FlgD"/>
    <property type="match status" value="1"/>
</dbReference>
<proteinExistence type="inferred from homology"/>
<protein>
    <recommendedName>
        <fullName evidence="2 5">Basal-body rod modification protein FlgD</fullName>
    </recommendedName>
</protein>
<keyword evidence="7" id="KW-0966">Cell projection</keyword>
<reference evidence="7 8" key="1">
    <citation type="submission" date="2018-03" db="EMBL/GenBank/DDBJ databases">
        <title>Genomic Encyclopedia of Archaeal and Bacterial Type Strains, Phase II (KMG-II): from individual species to whole genera.</title>
        <authorList>
            <person name="Goeker M."/>
        </authorList>
    </citation>
    <scope>NUCLEOTIDE SEQUENCE [LARGE SCALE GENOMIC DNA]</scope>
    <source>
        <strain evidence="7 8">DSM 100212</strain>
    </source>
</reference>
<keyword evidence="8" id="KW-1185">Reference proteome</keyword>
<dbReference type="Gene3D" id="2.30.30.910">
    <property type="match status" value="1"/>
</dbReference>
<dbReference type="OrthoDB" id="9785233at2"/>
<evidence type="ECO:0000256" key="2">
    <source>
        <dbReference type="ARBA" id="ARBA00016013"/>
    </source>
</evidence>
<comment type="similarity">
    <text evidence="1 5">Belongs to the FlgD family.</text>
</comment>
<dbReference type="Proteomes" id="UP000238392">
    <property type="component" value="Unassembled WGS sequence"/>
</dbReference>
<dbReference type="Pfam" id="PF13860">
    <property type="entry name" value="FlgD_ig"/>
    <property type="match status" value="1"/>
</dbReference>
<comment type="caution">
    <text evidence="7">The sequence shown here is derived from an EMBL/GenBank/DDBJ whole genome shotgun (WGS) entry which is preliminary data.</text>
</comment>
<evidence type="ECO:0000313" key="8">
    <source>
        <dbReference type="Proteomes" id="UP000238392"/>
    </source>
</evidence>
<evidence type="ECO:0000259" key="6">
    <source>
        <dbReference type="Pfam" id="PF13860"/>
    </source>
</evidence>
<comment type="function">
    <text evidence="4 5">Required for flagellar hook formation. May act as a scaffolding protein.</text>
</comment>
<evidence type="ECO:0000256" key="4">
    <source>
        <dbReference type="ARBA" id="ARBA00024746"/>
    </source>
</evidence>
<evidence type="ECO:0000313" key="7">
    <source>
        <dbReference type="EMBL" id="PRY91533.1"/>
    </source>
</evidence>
<name>A0A2T0WXU5_9RHOB</name>
<dbReference type="InterPro" id="IPR025965">
    <property type="entry name" value="FlgD/Vpr_Ig-like"/>
</dbReference>
<dbReference type="Gene3D" id="2.60.40.4070">
    <property type="match status" value="1"/>
</dbReference>
<keyword evidence="3 5" id="KW-1005">Bacterial flagellum biogenesis</keyword>
<sequence length="217" mass="23004">MEVSAVSGALASQASQKSQTQTSAVSSDFETFLQMLTVQMQNQDPLNPVESTDFAVQLATFSSVEQQVLTNQHLTSLANSLGVSGLGDQAALIGREVLSPSAVQFDGDPLAVQLSLPIGADRHELVVYDETQTEVNRITVPDGETELNWYGSTAQGGIAPDGVYSFSLESYSGETMTDRSDVSVWGKVTEVRLDGQSNQLLLAGGAMLDATAVEAVR</sequence>
<evidence type="ECO:0000256" key="1">
    <source>
        <dbReference type="ARBA" id="ARBA00010577"/>
    </source>
</evidence>
<dbReference type="InterPro" id="IPR005648">
    <property type="entry name" value="FlgD"/>
</dbReference>
<accession>A0A2T0WXU5</accession>
<dbReference type="AlphaFoldDB" id="A0A2T0WXU5"/>
<feature type="domain" description="FlgD/Vpr Ig-like" evidence="6">
    <location>
        <begin position="103"/>
        <end position="173"/>
    </location>
</feature>
<keyword evidence="7" id="KW-0282">Flagellum</keyword>
<dbReference type="GO" id="GO:0044781">
    <property type="term" value="P:bacterial-type flagellum organization"/>
    <property type="evidence" value="ECO:0007669"/>
    <property type="project" value="UniProtKB-UniRule"/>
</dbReference>
<dbReference type="RefSeq" id="WP_106263204.1">
    <property type="nucleotide sequence ID" value="NZ_PVTQ01000003.1"/>
</dbReference>
<evidence type="ECO:0000256" key="5">
    <source>
        <dbReference type="RuleBase" id="RU362076"/>
    </source>
</evidence>
<evidence type="ECO:0000256" key="3">
    <source>
        <dbReference type="ARBA" id="ARBA00022795"/>
    </source>
</evidence>
<dbReference type="EMBL" id="PVTQ01000003">
    <property type="protein sequence ID" value="PRY91533.1"/>
    <property type="molecule type" value="Genomic_DNA"/>
</dbReference>
<keyword evidence="7" id="KW-0969">Cilium</keyword>
<organism evidence="7 8">
    <name type="scientific">Donghicola tyrosinivorans</name>
    <dbReference type="NCBI Taxonomy" id="1652492"/>
    <lineage>
        <taxon>Bacteria</taxon>
        <taxon>Pseudomonadati</taxon>
        <taxon>Pseudomonadota</taxon>
        <taxon>Alphaproteobacteria</taxon>
        <taxon>Rhodobacterales</taxon>
        <taxon>Roseobacteraceae</taxon>
        <taxon>Donghicola</taxon>
    </lineage>
</organism>
<gene>
    <name evidence="7" type="ORF">CLV74_103117</name>
</gene>